<evidence type="ECO:0000313" key="3">
    <source>
        <dbReference type="Proteomes" id="UP001595923"/>
    </source>
</evidence>
<organism evidence="2 3">
    <name type="scientific">Nocardiopsis mangrovi</name>
    <dbReference type="NCBI Taxonomy" id="1179818"/>
    <lineage>
        <taxon>Bacteria</taxon>
        <taxon>Bacillati</taxon>
        <taxon>Actinomycetota</taxon>
        <taxon>Actinomycetes</taxon>
        <taxon>Streptosporangiales</taxon>
        <taxon>Nocardiopsidaceae</taxon>
        <taxon>Nocardiopsis</taxon>
    </lineage>
</organism>
<keyword evidence="1" id="KW-1133">Transmembrane helix</keyword>
<dbReference type="EMBL" id="JBHSFQ010000049">
    <property type="protein sequence ID" value="MFC4565842.1"/>
    <property type="molecule type" value="Genomic_DNA"/>
</dbReference>
<comment type="caution">
    <text evidence="2">The sequence shown here is derived from an EMBL/GenBank/DDBJ whole genome shotgun (WGS) entry which is preliminary data.</text>
</comment>
<protein>
    <submittedName>
        <fullName evidence="2">DUF4190 domain-containing protein</fullName>
    </submittedName>
</protein>
<dbReference type="RefSeq" id="WP_378580178.1">
    <property type="nucleotide sequence ID" value="NZ_JBHSFQ010000049.1"/>
</dbReference>
<feature type="transmembrane region" description="Helical" evidence="1">
    <location>
        <begin position="20"/>
        <end position="47"/>
    </location>
</feature>
<keyword evidence="1" id="KW-0472">Membrane</keyword>
<keyword evidence="3" id="KW-1185">Reference proteome</keyword>
<dbReference type="Proteomes" id="UP001595923">
    <property type="component" value="Unassembled WGS sequence"/>
</dbReference>
<evidence type="ECO:0000256" key="1">
    <source>
        <dbReference type="SAM" id="Phobius"/>
    </source>
</evidence>
<sequence>MTIEPPEPRTDGQQPTVERGGLWGLFFSAAGLLLPPFGVVLSVLGIFQGRRARKAARQAKGVAPGALLSQILGWVGVAVSVFAIIGYTVFWQEYSDYRACTARAHTESSQQACDQALREGIAERAGVPVERVPELTAGG</sequence>
<gene>
    <name evidence="2" type="ORF">ACFO4E_28620</name>
</gene>
<feature type="transmembrane region" description="Helical" evidence="1">
    <location>
        <begin position="67"/>
        <end position="91"/>
    </location>
</feature>
<reference evidence="3" key="1">
    <citation type="journal article" date="2019" name="Int. J. Syst. Evol. Microbiol.">
        <title>The Global Catalogue of Microorganisms (GCM) 10K type strain sequencing project: providing services to taxonomists for standard genome sequencing and annotation.</title>
        <authorList>
            <consortium name="The Broad Institute Genomics Platform"/>
            <consortium name="The Broad Institute Genome Sequencing Center for Infectious Disease"/>
            <person name="Wu L."/>
            <person name="Ma J."/>
        </authorList>
    </citation>
    <scope>NUCLEOTIDE SEQUENCE [LARGE SCALE GENOMIC DNA]</scope>
    <source>
        <strain evidence="3">XZYJ18</strain>
    </source>
</reference>
<accession>A0ABV9E5C7</accession>
<name>A0ABV9E5C7_9ACTN</name>
<keyword evidence="1" id="KW-0812">Transmembrane</keyword>
<evidence type="ECO:0000313" key="2">
    <source>
        <dbReference type="EMBL" id="MFC4565842.1"/>
    </source>
</evidence>
<proteinExistence type="predicted"/>